<protein>
    <submittedName>
        <fullName evidence="3">RHTO0S11e02982g1_1</fullName>
    </submittedName>
</protein>
<proteinExistence type="predicted"/>
<feature type="region of interest" description="Disordered" evidence="1">
    <location>
        <begin position="292"/>
        <end position="345"/>
    </location>
</feature>
<dbReference type="Pfam" id="PF12937">
    <property type="entry name" value="F-box-like"/>
    <property type="match status" value="1"/>
</dbReference>
<name>A0A061BCQ7_RHOTO</name>
<dbReference type="PROSITE" id="PS50181">
    <property type="entry name" value="FBOX"/>
    <property type="match status" value="1"/>
</dbReference>
<dbReference type="EMBL" id="LK052946">
    <property type="protein sequence ID" value="CDR45650.1"/>
    <property type="molecule type" value="Genomic_DNA"/>
</dbReference>
<feature type="compositionally biased region" description="Acidic residues" evidence="1">
    <location>
        <begin position="871"/>
        <end position="884"/>
    </location>
</feature>
<feature type="region of interest" description="Disordered" evidence="1">
    <location>
        <begin position="1"/>
        <end position="86"/>
    </location>
</feature>
<evidence type="ECO:0000256" key="1">
    <source>
        <dbReference type="SAM" id="MobiDB-lite"/>
    </source>
</evidence>
<feature type="compositionally biased region" description="Basic and acidic residues" evidence="1">
    <location>
        <begin position="839"/>
        <end position="856"/>
    </location>
</feature>
<feature type="compositionally biased region" description="Low complexity" evidence="1">
    <location>
        <begin position="300"/>
        <end position="316"/>
    </location>
</feature>
<feature type="compositionally biased region" description="Basic and acidic residues" evidence="1">
    <location>
        <begin position="327"/>
        <end position="342"/>
    </location>
</feature>
<sequence>MSARTRLPRQAAQAAKYTFDEPTDDEPEDPRGANSSDEDARPTKRRKKGKDKAAGRKGRPAAQEDEEEDEGHDSTTKHIRVPSPPPEVVEYEVKRVDFSKVLPVETIAEIFSYLQPKTLYRLAFLNRSFHTMLSSPGFRSTWREIFTWHNPRMDWMDEVFFGFDNEEQPEKKKAKPRARDKMPSLGGKEVDPYRLAILLYETTCEFCGKDEVKNADAYLLLRVCCDCRRNNIVPSLDLAKSKKYDGLHPATMRAILTTPFDIDVTSTYSASRNVLVTHFYQTIHELEELQAEDDADQHSAEAAATARPAGRNPSRAAKAKASSRARQQLDHDAVADGDDGQHGPRVSEFLKARAKERTARREFANAVVDLTDKIDRFCDEEKLESERFSMQMKSLRLERIRQRLDEEGIFDLRQINDIRLQRHPAVRNDEPLNDDIWAAISESVYADVGRGVAKHLVWKYENKRNGVDWHAAKTSADLLKQPSSVSDAGWKYVEAAMKQVIQAKKDESKRIAAHQRDVQSLARQQEIEDKKNVFFRERYDKIFRMLPNNGARAYMPRFLDFLRMPTVSALFAEGDYGIEPKRAEADVQRFTDHLDAINVELDDFALDIRLDALKVILASTTEIDEVDEVDVDALADPQYDDAFFDCPSSWLICGECMVFDTFSGLLQHIHKKHPRNPPPLRLDDDGASAAHQELTTKPLVRLPLEVACAWSAIFELGGLDIDDSKVTAKDLDRAFDVYKLVWENGPRGSKGRSGWRELIKSVMRTTLAAEHKGEVLDPPVIALKDMTPREHRLAEEARKAADLARMAKKLKREDKKKKAAEPSTAKVKVEQVEAEDEDERKLGGAAEHDGESKAQADVEEEPTKEEVEAGANEESEQDEAEEQGEAGAGSQFEEQEEESEESGDE</sequence>
<dbReference type="AlphaFoldDB" id="A0A061BCQ7"/>
<feature type="compositionally biased region" description="Basic residues" evidence="1">
    <location>
        <begin position="809"/>
        <end position="818"/>
    </location>
</feature>
<dbReference type="Gene3D" id="1.20.1280.50">
    <property type="match status" value="1"/>
</dbReference>
<accession>A0A061BCQ7</accession>
<dbReference type="OrthoDB" id="2530326at2759"/>
<feature type="domain" description="F-box" evidence="2">
    <location>
        <begin position="102"/>
        <end position="145"/>
    </location>
</feature>
<feature type="compositionally biased region" description="Acidic residues" evidence="1">
    <location>
        <begin position="893"/>
        <end position="905"/>
    </location>
</feature>
<organism evidence="3">
    <name type="scientific">Rhodotorula toruloides</name>
    <name type="common">Yeast</name>
    <name type="synonym">Rhodosporidium toruloides</name>
    <dbReference type="NCBI Taxonomy" id="5286"/>
    <lineage>
        <taxon>Eukaryota</taxon>
        <taxon>Fungi</taxon>
        <taxon>Dikarya</taxon>
        <taxon>Basidiomycota</taxon>
        <taxon>Pucciniomycotina</taxon>
        <taxon>Microbotryomycetes</taxon>
        <taxon>Sporidiobolales</taxon>
        <taxon>Sporidiobolaceae</taxon>
        <taxon>Rhodotorula</taxon>
    </lineage>
</organism>
<reference evidence="3" key="1">
    <citation type="journal article" date="2014" name="Genome Announc.">
        <title>Draft genome sequence of Rhodosporidium toruloides CECT1137, an oleaginous yeast of biotechnological interest.</title>
        <authorList>
            <person name="Morin N."/>
            <person name="Calcas X."/>
            <person name="Devillers H."/>
            <person name="Durrens P."/>
            <person name="Sherman D.J."/>
            <person name="Nicaud J.-M."/>
            <person name="Neuveglise C."/>
        </authorList>
    </citation>
    <scope>NUCLEOTIDE SEQUENCE</scope>
    <source>
        <strain evidence="3">CECT1137</strain>
    </source>
</reference>
<feature type="region of interest" description="Disordered" evidence="1">
    <location>
        <begin position="809"/>
        <end position="905"/>
    </location>
</feature>
<feature type="compositionally biased region" description="Basic residues" evidence="1">
    <location>
        <begin position="43"/>
        <end position="59"/>
    </location>
</feature>
<dbReference type="InterPro" id="IPR001810">
    <property type="entry name" value="F-box_dom"/>
</dbReference>
<dbReference type="InterPro" id="IPR036047">
    <property type="entry name" value="F-box-like_dom_sf"/>
</dbReference>
<gene>
    <name evidence="3" type="ORF">RHTO0S_11e02982g</name>
</gene>
<dbReference type="SUPFAM" id="SSF81383">
    <property type="entry name" value="F-box domain"/>
    <property type="match status" value="1"/>
</dbReference>
<evidence type="ECO:0000259" key="2">
    <source>
        <dbReference type="PROSITE" id="PS50181"/>
    </source>
</evidence>
<evidence type="ECO:0000313" key="3">
    <source>
        <dbReference type="EMBL" id="CDR45650.1"/>
    </source>
</evidence>